<dbReference type="Gene3D" id="1.20.1070.10">
    <property type="entry name" value="Rhodopsin 7-helix transmembrane proteins"/>
    <property type="match status" value="2"/>
</dbReference>
<keyword evidence="9 10" id="KW-0807">Transducer</keyword>
<feature type="transmembrane region" description="Helical" evidence="11">
    <location>
        <begin position="508"/>
        <end position="528"/>
    </location>
</feature>
<dbReference type="PRINTS" id="PR00245">
    <property type="entry name" value="OLFACTORYR"/>
</dbReference>
<dbReference type="CDD" id="cd15227">
    <property type="entry name" value="7tmA_OR14-like"/>
    <property type="match status" value="1"/>
</dbReference>
<name>A0ABM1KNR8_GEKJA</name>
<evidence type="ECO:0000256" key="3">
    <source>
        <dbReference type="ARBA" id="ARBA00022692"/>
    </source>
</evidence>
<accession>A0ABM1KNR8</accession>
<feature type="transmembrane region" description="Helical" evidence="11">
    <location>
        <begin position="261"/>
        <end position="281"/>
    </location>
</feature>
<dbReference type="InterPro" id="IPR000276">
    <property type="entry name" value="GPCR_Rhodpsn"/>
</dbReference>
<organism evidence="13 14">
    <name type="scientific">Gekko japonicus</name>
    <name type="common">Schlegel's Japanese gecko</name>
    <dbReference type="NCBI Taxonomy" id="146911"/>
    <lineage>
        <taxon>Eukaryota</taxon>
        <taxon>Metazoa</taxon>
        <taxon>Chordata</taxon>
        <taxon>Craniata</taxon>
        <taxon>Vertebrata</taxon>
        <taxon>Euteleostomi</taxon>
        <taxon>Lepidosauria</taxon>
        <taxon>Squamata</taxon>
        <taxon>Bifurcata</taxon>
        <taxon>Gekkota</taxon>
        <taxon>Gekkonidae</taxon>
        <taxon>Gekkoninae</taxon>
        <taxon>Gekko</taxon>
    </lineage>
</organism>
<feature type="transmembrane region" description="Helical" evidence="11">
    <location>
        <begin position="109"/>
        <end position="131"/>
    </location>
</feature>
<keyword evidence="5 11" id="KW-1133">Transmembrane helix</keyword>
<dbReference type="InterPro" id="IPR017452">
    <property type="entry name" value="GPCR_Rhodpsn_7TM"/>
</dbReference>
<feature type="transmembrane region" description="Helical" evidence="11">
    <location>
        <begin position="334"/>
        <end position="356"/>
    </location>
</feature>
<dbReference type="PROSITE" id="PS50262">
    <property type="entry name" value="G_PROTEIN_RECEP_F1_2"/>
    <property type="match status" value="2"/>
</dbReference>
<evidence type="ECO:0000256" key="5">
    <source>
        <dbReference type="ARBA" id="ARBA00022989"/>
    </source>
</evidence>
<protein>
    <submittedName>
        <fullName evidence="14">Olfactory receptor 14A16-like</fullName>
    </submittedName>
</protein>
<evidence type="ECO:0000256" key="7">
    <source>
        <dbReference type="ARBA" id="ARBA00023136"/>
    </source>
</evidence>
<dbReference type="SUPFAM" id="SSF81321">
    <property type="entry name" value="Family A G protein-coupled receptor-like"/>
    <property type="match status" value="2"/>
</dbReference>
<evidence type="ECO:0000256" key="10">
    <source>
        <dbReference type="RuleBase" id="RU000688"/>
    </source>
</evidence>
<reference evidence="14" key="1">
    <citation type="submission" date="2025-08" db="UniProtKB">
        <authorList>
            <consortium name="RefSeq"/>
        </authorList>
    </citation>
    <scope>IDENTIFICATION</scope>
</reference>
<evidence type="ECO:0000256" key="2">
    <source>
        <dbReference type="ARBA" id="ARBA00022475"/>
    </source>
</evidence>
<keyword evidence="3 10" id="KW-0812">Transmembrane</keyword>
<keyword evidence="4" id="KW-0552">Olfaction</keyword>
<keyword evidence="7 11" id="KW-0472">Membrane</keyword>
<feature type="transmembrane region" description="Helical" evidence="11">
    <location>
        <begin position="143"/>
        <end position="169"/>
    </location>
</feature>
<dbReference type="Proteomes" id="UP000694871">
    <property type="component" value="Unplaced"/>
</dbReference>
<keyword evidence="8 10" id="KW-0675">Receptor</keyword>
<keyword evidence="4" id="KW-0716">Sensory transduction</keyword>
<dbReference type="Pfam" id="PF13853">
    <property type="entry name" value="7tm_4"/>
    <property type="match status" value="2"/>
</dbReference>
<proteinExistence type="inferred from homology"/>
<feature type="transmembrane region" description="Helical" evidence="11">
    <location>
        <begin position="377"/>
        <end position="394"/>
    </location>
</feature>
<feature type="domain" description="G-protein coupled receptors family 1 profile" evidence="12">
    <location>
        <begin position="52"/>
        <end position="274"/>
    </location>
</feature>
<feature type="domain" description="G-protein coupled receptors family 1 profile" evidence="12">
    <location>
        <begin position="277"/>
        <end position="526"/>
    </location>
</feature>
<keyword evidence="13" id="KW-1185">Reference proteome</keyword>
<keyword evidence="6 10" id="KW-0297">G-protein coupled receptor</keyword>
<feature type="transmembrane region" description="Helical" evidence="11">
    <location>
        <begin position="473"/>
        <end position="496"/>
    </location>
</feature>
<dbReference type="PANTHER" id="PTHR26452">
    <property type="entry name" value="OLFACTORY RECEPTOR"/>
    <property type="match status" value="1"/>
</dbReference>
<dbReference type="RefSeq" id="XP_015275355.1">
    <property type="nucleotide sequence ID" value="XM_015419869.1"/>
</dbReference>
<feature type="transmembrane region" description="Helical" evidence="11">
    <location>
        <begin position="435"/>
        <end position="461"/>
    </location>
</feature>
<sequence length="556" mass="63567">MEMHGAELSTSKHMVNRTAVTEFILQGFSDMRDLQILHFLVFLTLYLATLMGNFLIIITVALVHHLHTPMYFFLAILSSVDACFISSTVPKSMANSFMNDNQISFSGCVSQLFFVVACTTAEVSLLTVMAYDRYVAICHPLQYMLIMNWNACFQMAAMALVLSVINGMIQTANTFRLHFCWSNVVEQYFCDIPQLLRISCTDTRFNEIFTFACVLTCEDPLKVNNEAHGCIQEITECKMYNQTFVSEFLLLEFSDVRDLQILYFVVFLVLYFAIASGNLLVISAVAYDQHLHVPMYFFLMNLALQDFGQVSVIIPKSMINYFMNTRHISYSGCVAQVFFFLFFVASNFFLLVFMAYDRYVAICNPLHYKMVMNTQTCIQMIASSWAIGIVYAVLHTRGTFTVTFCSNIVNQFFCEIPRLLKLSCSDLYLIEIRAILLTIVIIGFACFVFIIVTYVYIFTAVLRIPSVQGRQKAFSTCLPHLIVFSTFLFTGTFAYLRPTSDTPSYLDLALTILYSMLPPVLNPVIYSMRNREIKNAMFKLLGLRHPSMNIFSNFLL</sequence>
<evidence type="ECO:0000313" key="13">
    <source>
        <dbReference type="Proteomes" id="UP000694871"/>
    </source>
</evidence>
<evidence type="ECO:0000256" key="6">
    <source>
        <dbReference type="ARBA" id="ARBA00023040"/>
    </source>
</evidence>
<gene>
    <name evidence="14" type="primary">LOC107117711</name>
</gene>
<dbReference type="InterPro" id="IPR000725">
    <property type="entry name" value="Olfact_rcpt"/>
</dbReference>
<evidence type="ECO:0000256" key="4">
    <source>
        <dbReference type="ARBA" id="ARBA00022725"/>
    </source>
</evidence>
<evidence type="ECO:0000256" key="9">
    <source>
        <dbReference type="ARBA" id="ARBA00023224"/>
    </source>
</evidence>
<dbReference type="InterPro" id="IPR050516">
    <property type="entry name" value="Olfactory_GPCR"/>
</dbReference>
<evidence type="ECO:0000256" key="1">
    <source>
        <dbReference type="ARBA" id="ARBA00004651"/>
    </source>
</evidence>
<feature type="transmembrane region" description="Helical" evidence="11">
    <location>
        <begin position="36"/>
        <end position="63"/>
    </location>
</feature>
<keyword evidence="2" id="KW-1003">Cell membrane</keyword>
<dbReference type="PRINTS" id="PR00237">
    <property type="entry name" value="GPCRRHODOPSN"/>
</dbReference>
<feature type="transmembrane region" description="Helical" evidence="11">
    <location>
        <begin position="70"/>
        <end position="89"/>
    </location>
</feature>
<evidence type="ECO:0000256" key="8">
    <source>
        <dbReference type="ARBA" id="ARBA00023170"/>
    </source>
</evidence>
<dbReference type="PROSITE" id="PS00237">
    <property type="entry name" value="G_PROTEIN_RECEP_F1_1"/>
    <property type="match status" value="1"/>
</dbReference>
<comment type="subcellular location">
    <subcellularLocation>
        <location evidence="1">Cell membrane</location>
        <topology evidence="1">Multi-pass membrane protein</topology>
    </subcellularLocation>
</comment>
<dbReference type="GeneID" id="107117711"/>
<evidence type="ECO:0000313" key="14">
    <source>
        <dbReference type="RefSeq" id="XP_015275355.1"/>
    </source>
</evidence>
<comment type="similarity">
    <text evidence="10">Belongs to the G-protein coupled receptor 1 family.</text>
</comment>
<evidence type="ECO:0000256" key="11">
    <source>
        <dbReference type="SAM" id="Phobius"/>
    </source>
</evidence>
<evidence type="ECO:0000259" key="12">
    <source>
        <dbReference type="PROSITE" id="PS50262"/>
    </source>
</evidence>